<dbReference type="EMBL" id="CP107020">
    <property type="protein sequence ID" value="UYG17182.1"/>
    <property type="molecule type" value="Genomic_DNA"/>
</dbReference>
<evidence type="ECO:0000313" key="2">
    <source>
        <dbReference type="EMBL" id="UYG17182.1"/>
    </source>
</evidence>
<dbReference type="Pfam" id="PF13223">
    <property type="entry name" value="DUF4031"/>
    <property type="match status" value="1"/>
</dbReference>
<dbReference type="InterPro" id="IPR025109">
    <property type="entry name" value="DUF4031"/>
</dbReference>
<protein>
    <submittedName>
        <fullName evidence="2">DUF4031 domain-containing protein</fullName>
    </submittedName>
</protein>
<accession>A0ABY6G1V3</accession>
<keyword evidence="3" id="KW-1185">Reference proteome</keyword>
<sequence length="185" mass="19880">MTVYADTPRWARYGMTWGHLISDTSLEELHALARRAGLPGRSFDLDHYDWEAGARRALAAAGTVFVGNGELTRILLASGLRIPAARRPDARRARAEDAARELGLGRTPLDLITGPLGHVDPLPERAGAFRVSRDDPARPPRVEAHDAAGRRAAAAFVEHADRLSHAAGRGAWIGQVLDVADGSGE</sequence>
<dbReference type="Proteomes" id="UP001164305">
    <property type="component" value="Chromosome"/>
</dbReference>
<evidence type="ECO:0000259" key="1">
    <source>
        <dbReference type="Pfam" id="PF13223"/>
    </source>
</evidence>
<feature type="domain" description="DUF4031" evidence="1">
    <location>
        <begin position="3"/>
        <end position="77"/>
    </location>
</feature>
<name>A0ABY6G1V3_9MICO</name>
<dbReference type="RefSeq" id="WP_263594391.1">
    <property type="nucleotide sequence ID" value="NZ_CP107020.1"/>
</dbReference>
<reference evidence="2" key="1">
    <citation type="submission" date="2022-10" db="EMBL/GenBank/DDBJ databases">
        <title>Whole-Genome Sequencing of Brachybacterium huguangmaarense BRM-3, Isolated from Betula schmidtii.</title>
        <authorList>
            <person name="Haam D."/>
        </authorList>
    </citation>
    <scope>NUCLEOTIDE SEQUENCE</scope>
    <source>
        <strain evidence="2">BRM-3</strain>
    </source>
</reference>
<evidence type="ECO:0000313" key="3">
    <source>
        <dbReference type="Proteomes" id="UP001164305"/>
    </source>
</evidence>
<proteinExistence type="predicted"/>
<organism evidence="2 3">
    <name type="scientific">Brachybacterium huguangmaarense</name>
    <dbReference type="NCBI Taxonomy" id="1652028"/>
    <lineage>
        <taxon>Bacteria</taxon>
        <taxon>Bacillati</taxon>
        <taxon>Actinomycetota</taxon>
        <taxon>Actinomycetes</taxon>
        <taxon>Micrococcales</taxon>
        <taxon>Dermabacteraceae</taxon>
        <taxon>Brachybacterium</taxon>
    </lineage>
</organism>
<gene>
    <name evidence="2" type="ORF">BRM3_01735</name>
</gene>